<reference evidence="9 10" key="1">
    <citation type="submission" date="2016-04" db="EMBL/GenBank/DDBJ databases">
        <title>The genome of Intoshia linei affirms orthonectids as highly simplified spiralians.</title>
        <authorList>
            <person name="Mikhailov K.V."/>
            <person name="Slusarev G.S."/>
            <person name="Nikitin M.A."/>
            <person name="Logacheva M.D."/>
            <person name="Penin A."/>
            <person name="Aleoshin V."/>
            <person name="Panchin Y.V."/>
        </authorList>
    </citation>
    <scope>NUCLEOTIDE SEQUENCE [LARGE SCALE GENOMIC DNA]</scope>
    <source>
        <strain evidence="9">Intl2013</strain>
        <tissue evidence="9">Whole animal</tissue>
    </source>
</reference>
<evidence type="ECO:0000256" key="4">
    <source>
        <dbReference type="ARBA" id="ARBA00022728"/>
    </source>
</evidence>
<evidence type="ECO:0000256" key="5">
    <source>
        <dbReference type="ARBA" id="ARBA00023187"/>
    </source>
</evidence>
<dbReference type="GO" id="GO:0000398">
    <property type="term" value="P:mRNA splicing, via spliceosome"/>
    <property type="evidence" value="ECO:0007669"/>
    <property type="project" value="UniProtKB-UniRule"/>
</dbReference>
<gene>
    <name evidence="9" type="ORF">A3Q56_02588</name>
</gene>
<comment type="subcellular location">
    <subcellularLocation>
        <location evidence="1 7">Nucleus</location>
    </subcellularLocation>
</comment>
<dbReference type="OrthoDB" id="190958at2759"/>
<sequence length="288" mass="34580">MSNRTVKDAVSIKSTNPQYLIEKIIRCRVYNSRYWKEDCFALTSELLVDKACELRYIGGIYSGITQPTDFLCLLLKLLQIQPEKEIIIEFLGDETFKYLRCLAAAYLRLTSNSIDCYKYLEPLYLDYRKVKIRNRDGTFKLNTIDRFVQELIDERGFHGITLPFIQKRHILEISNELEPRISPLEEDLDNLMAEDIETSESEPEKIEETVEKSNGHKTIEKRIRNRYRSESKNSSVEKHRKKHKHRRRSRSRSRSNRREKHKHKHRREKDKHERERKHKRRKSRSRSS</sequence>
<keyword evidence="4 7" id="KW-0747">Spliceosome</keyword>
<evidence type="ECO:0000256" key="6">
    <source>
        <dbReference type="ARBA" id="ARBA00023242"/>
    </source>
</evidence>
<dbReference type="EMBL" id="LWCA01000248">
    <property type="protein sequence ID" value="OAF69654.1"/>
    <property type="molecule type" value="Genomic_DNA"/>
</dbReference>
<comment type="similarity">
    <text evidence="2 7">Belongs to the PRP38 family.</text>
</comment>
<organism evidence="9 10">
    <name type="scientific">Intoshia linei</name>
    <dbReference type="NCBI Taxonomy" id="1819745"/>
    <lineage>
        <taxon>Eukaryota</taxon>
        <taxon>Metazoa</taxon>
        <taxon>Spiralia</taxon>
        <taxon>Lophotrochozoa</taxon>
        <taxon>Mesozoa</taxon>
        <taxon>Orthonectida</taxon>
        <taxon>Rhopaluridae</taxon>
        <taxon>Intoshia</taxon>
    </lineage>
</organism>
<dbReference type="PANTHER" id="PTHR23142">
    <property type="entry name" value="PRE-MRNA-SPLICING FACTOR 38A-RELATED"/>
    <property type="match status" value="1"/>
</dbReference>
<keyword evidence="3 7" id="KW-0507">mRNA processing</keyword>
<dbReference type="Proteomes" id="UP000078046">
    <property type="component" value="Unassembled WGS sequence"/>
</dbReference>
<evidence type="ECO:0000256" key="1">
    <source>
        <dbReference type="ARBA" id="ARBA00004123"/>
    </source>
</evidence>
<dbReference type="GO" id="GO:0005681">
    <property type="term" value="C:spliceosomal complex"/>
    <property type="evidence" value="ECO:0007669"/>
    <property type="project" value="UniProtKB-KW"/>
</dbReference>
<comment type="function">
    <text evidence="7">Required for pre-mRNA splicing.</text>
</comment>
<evidence type="ECO:0000313" key="10">
    <source>
        <dbReference type="Proteomes" id="UP000078046"/>
    </source>
</evidence>
<accession>A0A177B8A4</accession>
<evidence type="ECO:0000256" key="3">
    <source>
        <dbReference type="ARBA" id="ARBA00022664"/>
    </source>
</evidence>
<evidence type="ECO:0000256" key="2">
    <source>
        <dbReference type="ARBA" id="ARBA00006164"/>
    </source>
</evidence>
<protein>
    <recommendedName>
        <fullName evidence="7">Pre-mRNA-splicing factor 38</fullName>
    </recommendedName>
</protein>
<comment type="caution">
    <text evidence="9">The sequence shown here is derived from an EMBL/GenBank/DDBJ whole genome shotgun (WGS) entry which is preliminary data.</text>
</comment>
<feature type="compositionally biased region" description="Basic and acidic residues" evidence="8">
    <location>
        <begin position="202"/>
        <end position="237"/>
    </location>
</feature>
<evidence type="ECO:0000256" key="8">
    <source>
        <dbReference type="SAM" id="MobiDB-lite"/>
    </source>
</evidence>
<keyword evidence="10" id="KW-1185">Reference proteome</keyword>
<name>A0A177B8A4_9BILA</name>
<proteinExistence type="inferred from homology"/>
<dbReference type="Pfam" id="PF03371">
    <property type="entry name" value="PRP38"/>
    <property type="match status" value="1"/>
</dbReference>
<keyword evidence="5 7" id="KW-0508">mRNA splicing</keyword>
<feature type="compositionally biased region" description="Basic residues" evidence="8">
    <location>
        <begin position="238"/>
        <end position="288"/>
    </location>
</feature>
<evidence type="ECO:0000256" key="7">
    <source>
        <dbReference type="RuleBase" id="RU367025"/>
    </source>
</evidence>
<evidence type="ECO:0000313" key="9">
    <source>
        <dbReference type="EMBL" id="OAF69654.1"/>
    </source>
</evidence>
<dbReference type="InterPro" id="IPR005037">
    <property type="entry name" value="PRP38"/>
</dbReference>
<keyword evidence="6 7" id="KW-0539">Nucleus</keyword>
<feature type="region of interest" description="Disordered" evidence="8">
    <location>
        <begin position="195"/>
        <end position="288"/>
    </location>
</feature>
<dbReference type="AlphaFoldDB" id="A0A177B8A4"/>